<keyword evidence="3" id="KW-1185">Reference proteome</keyword>
<proteinExistence type="predicted"/>
<reference evidence="2 3" key="1">
    <citation type="submission" date="2016-04" db="EMBL/GenBank/DDBJ databases">
        <title>The genome of Intoshia linei affirms orthonectids as highly simplified spiralians.</title>
        <authorList>
            <person name="Mikhailov K.V."/>
            <person name="Slusarev G.S."/>
            <person name="Nikitin M.A."/>
            <person name="Logacheva M.D."/>
            <person name="Penin A."/>
            <person name="Aleoshin V."/>
            <person name="Panchin Y.V."/>
        </authorList>
    </citation>
    <scope>NUCLEOTIDE SEQUENCE [LARGE SCALE GENOMIC DNA]</scope>
    <source>
        <strain evidence="2">Intl2013</strain>
        <tissue evidence="2">Whole animal</tissue>
    </source>
</reference>
<sequence>MKILALHENWEYVYQTACFLSSEWNINFDKRIEKLHLSNNKSPYNCIIINEQEIYENAHTDDYGNDIKCTYKIVAHGRYCLLDTFKTSCIIESILVKKSYRNQGLGRQIMKSLIEIIRCKGCSDVYIATYDQQNFYKKINFIECESFKTINYIIKNKTVCVLITPKYYKNVLSNRTWMKYNI</sequence>
<organism evidence="2 3">
    <name type="scientific">Intoshia linei</name>
    <dbReference type="NCBI Taxonomy" id="1819745"/>
    <lineage>
        <taxon>Eukaryota</taxon>
        <taxon>Metazoa</taxon>
        <taxon>Spiralia</taxon>
        <taxon>Lophotrochozoa</taxon>
        <taxon>Mesozoa</taxon>
        <taxon>Orthonectida</taxon>
        <taxon>Rhopaluridae</taxon>
        <taxon>Intoshia</taxon>
    </lineage>
</organism>
<dbReference type="Gene3D" id="3.40.630.30">
    <property type="match status" value="1"/>
</dbReference>
<dbReference type="Proteomes" id="UP000078046">
    <property type="component" value="Unassembled WGS sequence"/>
</dbReference>
<gene>
    <name evidence="2" type="ORF">A3Q56_04354</name>
</gene>
<dbReference type="PANTHER" id="PTHR13538">
    <property type="entry name" value="N-ACETYLTRANSFERASE 6"/>
    <property type="match status" value="1"/>
</dbReference>
<dbReference type="CDD" id="cd04301">
    <property type="entry name" value="NAT_SF"/>
    <property type="match status" value="1"/>
</dbReference>
<accession>A0A177B2S4</accession>
<dbReference type="InterPro" id="IPR039840">
    <property type="entry name" value="NAA80"/>
</dbReference>
<dbReference type="GO" id="GO:0008080">
    <property type="term" value="F:N-acetyltransferase activity"/>
    <property type="evidence" value="ECO:0007669"/>
    <property type="project" value="InterPro"/>
</dbReference>
<evidence type="ECO:0000313" key="3">
    <source>
        <dbReference type="Proteomes" id="UP000078046"/>
    </source>
</evidence>
<evidence type="ECO:0000313" key="2">
    <source>
        <dbReference type="EMBL" id="OAF67911.1"/>
    </source>
</evidence>
<dbReference type="PANTHER" id="PTHR13538:SF4">
    <property type="entry name" value="N-ALPHA-ACETYLTRANSFERASE 80"/>
    <property type="match status" value="1"/>
</dbReference>
<dbReference type="Pfam" id="PF00583">
    <property type="entry name" value="Acetyltransf_1"/>
    <property type="match status" value="1"/>
</dbReference>
<comment type="caution">
    <text evidence="2">The sequence shown here is derived from an EMBL/GenBank/DDBJ whole genome shotgun (WGS) entry which is preliminary data.</text>
</comment>
<dbReference type="SUPFAM" id="SSF55729">
    <property type="entry name" value="Acyl-CoA N-acyltransferases (Nat)"/>
    <property type="match status" value="1"/>
</dbReference>
<dbReference type="PROSITE" id="PS51186">
    <property type="entry name" value="GNAT"/>
    <property type="match status" value="1"/>
</dbReference>
<feature type="domain" description="N-acetyltransferase" evidence="1">
    <location>
        <begin position="72"/>
        <end position="160"/>
    </location>
</feature>
<dbReference type="InterPro" id="IPR016181">
    <property type="entry name" value="Acyl_CoA_acyltransferase"/>
</dbReference>
<evidence type="ECO:0000259" key="1">
    <source>
        <dbReference type="PROSITE" id="PS51186"/>
    </source>
</evidence>
<dbReference type="GO" id="GO:0005737">
    <property type="term" value="C:cytoplasm"/>
    <property type="evidence" value="ECO:0007669"/>
    <property type="project" value="TreeGrafter"/>
</dbReference>
<dbReference type="InterPro" id="IPR000182">
    <property type="entry name" value="GNAT_dom"/>
</dbReference>
<dbReference type="OrthoDB" id="329272at2759"/>
<protein>
    <recommendedName>
        <fullName evidence="1">N-acetyltransferase domain-containing protein</fullName>
    </recommendedName>
</protein>
<name>A0A177B2S4_9BILA</name>
<dbReference type="GO" id="GO:1905502">
    <property type="term" value="F:acetyl-CoA binding"/>
    <property type="evidence" value="ECO:0007669"/>
    <property type="project" value="TreeGrafter"/>
</dbReference>
<dbReference type="AlphaFoldDB" id="A0A177B2S4"/>
<dbReference type="EMBL" id="LWCA01000549">
    <property type="protein sequence ID" value="OAF67911.1"/>
    <property type="molecule type" value="Genomic_DNA"/>
</dbReference>